<gene>
    <name evidence="2" type="ORF">E2562_005130</name>
</gene>
<organism evidence="2 3">
    <name type="scientific">Oryza meyeriana var. granulata</name>
    <dbReference type="NCBI Taxonomy" id="110450"/>
    <lineage>
        <taxon>Eukaryota</taxon>
        <taxon>Viridiplantae</taxon>
        <taxon>Streptophyta</taxon>
        <taxon>Embryophyta</taxon>
        <taxon>Tracheophyta</taxon>
        <taxon>Spermatophyta</taxon>
        <taxon>Magnoliopsida</taxon>
        <taxon>Liliopsida</taxon>
        <taxon>Poales</taxon>
        <taxon>Poaceae</taxon>
        <taxon>BOP clade</taxon>
        <taxon>Oryzoideae</taxon>
        <taxon>Oryzeae</taxon>
        <taxon>Oryzinae</taxon>
        <taxon>Oryza</taxon>
        <taxon>Oryza meyeriana</taxon>
    </lineage>
</organism>
<protein>
    <submittedName>
        <fullName evidence="2">Uncharacterized protein</fullName>
    </submittedName>
</protein>
<dbReference type="AlphaFoldDB" id="A0A6G1BTF8"/>
<accession>A0A6G1BTF8</accession>
<proteinExistence type="predicted"/>
<evidence type="ECO:0000256" key="1">
    <source>
        <dbReference type="SAM" id="MobiDB-lite"/>
    </source>
</evidence>
<comment type="caution">
    <text evidence="2">The sequence shown here is derived from an EMBL/GenBank/DDBJ whole genome shotgun (WGS) entry which is preliminary data.</text>
</comment>
<sequence length="84" mass="9122">MGDGRQGKRDAQSGDLIGGKDSVGGVWGRTSRRTRSLSTDAEEPARAWPVAGQRRMVARSGRRSRWCSEIGVEGAPVPDREGRQ</sequence>
<name>A0A6G1BTF8_9ORYZ</name>
<feature type="compositionally biased region" description="Basic and acidic residues" evidence="1">
    <location>
        <begin position="1"/>
        <end position="12"/>
    </location>
</feature>
<reference evidence="2 3" key="1">
    <citation type="submission" date="2019-11" db="EMBL/GenBank/DDBJ databases">
        <title>Whole genome sequence of Oryza granulata.</title>
        <authorList>
            <person name="Li W."/>
        </authorList>
    </citation>
    <scope>NUCLEOTIDE SEQUENCE [LARGE SCALE GENOMIC DNA]</scope>
    <source>
        <strain evidence="3">cv. Menghai</strain>
        <tissue evidence="2">Leaf</tissue>
    </source>
</reference>
<dbReference type="Proteomes" id="UP000479710">
    <property type="component" value="Unassembled WGS sequence"/>
</dbReference>
<dbReference type="EMBL" id="SPHZ02000011">
    <property type="protein sequence ID" value="KAF0891037.1"/>
    <property type="molecule type" value="Genomic_DNA"/>
</dbReference>
<feature type="region of interest" description="Disordered" evidence="1">
    <location>
        <begin position="1"/>
        <end position="46"/>
    </location>
</feature>
<evidence type="ECO:0000313" key="3">
    <source>
        <dbReference type="Proteomes" id="UP000479710"/>
    </source>
</evidence>
<evidence type="ECO:0000313" key="2">
    <source>
        <dbReference type="EMBL" id="KAF0891037.1"/>
    </source>
</evidence>
<keyword evidence="3" id="KW-1185">Reference proteome</keyword>